<protein>
    <submittedName>
        <fullName evidence="4">LytTR family transcriptional regulator DNA-binding domain-containing protein</fullName>
    </submittedName>
</protein>
<dbReference type="RefSeq" id="WP_190313333.1">
    <property type="nucleotide sequence ID" value="NZ_JACNYL010000002.1"/>
</dbReference>
<reference evidence="4 5" key="1">
    <citation type="submission" date="2020-08" db="EMBL/GenBank/DDBJ databases">
        <title>Sphingobacterium sp. DN00404 isolated from aquaculture water.</title>
        <authorList>
            <person name="Zhang M."/>
        </authorList>
    </citation>
    <scope>NUCLEOTIDE SEQUENCE [LARGE SCALE GENOMIC DNA]</scope>
    <source>
        <strain evidence="4 5">KCTC 42746</strain>
    </source>
</reference>
<evidence type="ECO:0000313" key="4">
    <source>
        <dbReference type="EMBL" id="MBD1421581.1"/>
    </source>
</evidence>
<dbReference type="GO" id="GO:0003677">
    <property type="term" value="F:DNA binding"/>
    <property type="evidence" value="ECO:0007669"/>
    <property type="project" value="UniProtKB-KW"/>
</dbReference>
<evidence type="ECO:0000259" key="3">
    <source>
        <dbReference type="PROSITE" id="PS50930"/>
    </source>
</evidence>
<accession>A0ABR7XQZ7</accession>
<dbReference type="SMART" id="SM00850">
    <property type="entry name" value="LytTR"/>
    <property type="match status" value="1"/>
</dbReference>
<evidence type="ECO:0000256" key="1">
    <source>
        <dbReference type="PROSITE-ProRule" id="PRU00169"/>
    </source>
</evidence>
<dbReference type="SUPFAM" id="SSF52172">
    <property type="entry name" value="CheY-like"/>
    <property type="match status" value="1"/>
</dbReference>
<evidence type="ECO:0000259" key="2">
    <source>
        <dbReference type="PROSITE" id="PS50110"/>
    </source>
</evidence>
<organism evidence="4 5">
    <name type="scientific">Sphingobacterium chuzhouense</name>
    <dbReference type="NCBI Taxonomy" id="1742264"/>
    <lineage>
        <taxon>Bacteria</taxon>
        <taxon>Pseudomonadati</taxon>
        <taxon>Bacteroidota</taxon>
        <taxon>Sphingobacteriia</taxon>
        <taxon>Sphingobacteriales</taxon>
        <taxon>Sphingobacteriaceae</taxon>
        <taxon>Sphingobacterium</taxon>
    </lineage>
</organism>
<name>A0ABR7XQZ7_9SPHI</name>
<feature type="modified residue" description="4-aspartylphosphate" evidence="1">
    <location>
        <position position="57"/>
    </location>
</feature>
<comment type="caution">
    <text evidence="4">The sequence shown here is derived from an EMBL/GenBank/DDBJ whole genome shotgun (WGS) entry which is preliminary data.</text>
</comment>
<dbReference type="Pfam" id="PF00072">
    <property type="entry name" value="Response_reg"/>
    <property type="match status" value="1"/>
</dbReference>
<keyword evidence="5" id="KW-1185">Reference proteome</keyword>
<dbReference type="InterPro" id="IPR007492">
    <property type="entry name" value="LytTR_DNA-bd_dom"/>
</dbReference>
<dbReference type="Gene3D" id="3.40.50.2300">
    <property type="match status" value="1"/>
</dbReference>
<dbReference type="Pfam" id="PF04397">
    <property type="entry name" value="LytTR"/>
    <property type="match status" value="1"/>
</dbReference>
<dbReference type="Proteomes" id="UP000651112">
    <property type="component" value="Unassembled WGS sequence"/>
</dbReference>
<dbReference type="PROSITE" id="PS50930">
    <property type="entry name" value="HTH_LYTTR"/>
    <property type="match status" value="1"/>
</dbReference>
<sequence length="238" mass="27543">MAWQILVVEDEEWAWDSLRDMLALLLLAENPKLIRLDTVRDAVNWLRNNSPDLIFMDIHLADGISLDVFKQVPVSAPVIFTTAYDEYALDAFQNQGYAYLLKPFDQEDMEQAIAKVRKLLPSDEPHYKSRFLVKYGIHLKSLPVDDIAYFMAEDKTLFAVEKAGGRYIIEDTLMGIATKLDPAFFFQINRKFMVHIDAIVSMLKISRGRVKVKLVPEHDEDVIVSQERSFLFQEWLGR</sequence>
<keyword evidence="4" id="KW-0238">DNA-binding</keyword>
<dbReference type="SMART" id="SM00448">
    <property type="entry name" value="REC"/>
    <property type="match status" value="1"/>
</dbReference>
<feature type="domain" description="HTH LytTR-type" evidence="3">
    <location>
        <begin position="131"/>
        <end position="238"/>
    </location>
</feature>
<dbReference type="InterPro" id="IPR011006">
    <property type="entry name" value="CheY-like_superfamily"/>
</dbReference>
<dbReference type="PANTHER" id="PTHR37299">
    <property type="entry name" value="TRANSCRIPTIONAL REGULATOR-RELATED"/>
    <property type="match status" value="1"/>
</dbReference>
<dbReference type="PROSITE" id="PS50110">
    <property type="entry name" value="RESPONSE_REGULATORY"/>
    <property type="match status" value="1"/>
</dbReference>
<keyword evidence="1" id="KW-0597">Phosphoprotein</keyword>
<feature type="domain" description="Response regulatory" evidence="2">
    <location>
        <begin position="4"/>
        <end position="117"/>
    </location>
</feature>
<proteinExistence type="predicted"/>
<gene>
    <name evidence="4" type="ORF">H8B21_08375</name>
</gene>
<evidence type="ECO:0000313" key="5">
    <source>
        <dbReference type="Proteomes" id="UP000651112"/>
    </source>
</evidence>
<dbReference type="InterPro" id="IPR001789">
    <property type="entry name" value="Sig_transdc_resp-reg_receiver"/>
</dbReference>
<dbReference type="PANTHER" id="PTHR37299:SF1">
    <property type="entry name" value="STAGE 0 SPORULATION PROTEIN A HOMOLOG"/>
    <property type="match status" value="1"/>
</dbReference>
<dbReference type="InterPro" id="IPR046947">
    <property type="entry name" value="LytR-like"/>
</dbReference>
<dbReference type="Gene3D" id="2.40.50.1020">
    <property type="entry name" value="LytTr DNA-binding domain"/>
    <property type="match status" value="1"/>
</dbReference>
<dbReference type="EMBL" id="JACNYL010000002">
    <property type="protein sequence ID" value="MBD1421581.1"/>
    <property type="molecule type" value="Genomic_DNA"/>
</dbReference>